<dbReference type="Proteomes" id="UP000694844">
    <property type="component" value="Chromosome 8"/>
</dbReference>
<gene>
    <name evidence="3" type="primary">LOC111107615</name>
</gene>
<organism evidence="2 3">
    <name type="scientific">Crassostrea virginica</name>
    <name type="common">Eastern oyster</name>
    <dbReference type="NCBI Taxonomy" id="6565"/>
    <lineage>
        <taxon>Eukaryota</taxon>
        <taxon>Metazoa</taxon>
        <taxon>Spiralia</taxon>
        <taxon>Lophotrochozoa</taxon>
        <taxon>Mollusca</taxon>
        <taxon>Bivalvia</taxon>
        <taxon>Autobranchia</taxon>
        <taxon>Pteriomorphia</taxon>
        <taxon>Ostreida</taxon>
        <taxon>Ostreoidea</taxon>
        <taxon>Ostreidae</taxon>
        <taxon>Crassostrea</taxon>
    </lineage>
</organism>
<evidence type="ECO:0000313" key="2">
    <source>
        <dbReference type="Proteomes" id="UP000694844"/>
    </source>
</evidence>
<feature type="region of interest" description="Disordered" evidence="1">
    <location>
        <begin position="115"/>
        <end position="151"/>
    </location>
</feature>
<sequence length="151" mass="16546">MPKIKKSKRIAERRAGLQESHQEAHVNEQHPKEHPVSSNRDGVLDKSPGQTPEVAVLNSEAEFHVWVVGSSIVKRAFVAARNRPGGVCLGLQRECVTSSMRAQFTNKITKIQGLPGARPLGPHQGVAVDPLGALRRPQDPMPLKKKIHPPN</sequence>
<protein>
    <submittedName>
        <fullName evidence="3">Uncharacterized protein LOC111107615</fullName>
    </submittedName>
</protein>
<dbReference type="GeneID" id="111107615"/>
<reference evidence="3" key="1">
    <citation type="submission" date="2025-08" db="UniProtKB">
        <authorList>
            <consortium name="RefSeq"/>
        </authorList>
    </citation>
    <scope>IDENTIFICATION</scope>
    <source>
        <tissue evidence="3">Whole sample</tissue>
    </source>
</reference>
<evidence type="ECO:0000256" key="1">
    <source>
        <dbReference type="SAM" id="MobiDB-lite"/>
    </source>
</evidence>
<name>A0A8B8B664_CRAVI</name>
<dbReference type="KEGG" id="cvn:111107615"/>
<feature type="compositionally biased region" description="Basic and acidic residues" evidence="1">
    <location>
        <begin position="9"/>
        <end position="35"/>
    </location>
</feature>
<evidence type="ECO:0000313" key="3">
    <source>
        <dbReference type="RefSeq" id="XP_022298598.1"/>
    </source>
</evidence>
<proteinExistence type="predicted"/>
<accession>A0A8B8B664</accession>
<dbReference type="RefSeq" id="XP_022298598.1">
    <property type="nucleotide sequence ID" value="XM_022442890.1"/>
</dbReference>
<dbReference type="AlphaFoldDB" id="A0A8B8B664"/>
<feature type="region of interest" description="Disordered" evidence="1">
    <location>
        <begin position="1"/>
        <end position="51"/>
    </location>
</feature>
<keyword evidence="2" id="KW-1185">Reference proteome</keyword>